<organism evidence="1 2">
    <name type="scientific">Cymbomonas tetramitiformis</name>
    <dbReference type="NCBI Taxonomy" id="36881"/>
    <lineage>
        <taxon>Eukaryota</taxon>
        <taxon>Viridiplantae</taxon>
        <taxon>Chlorophyta</taxon>
        <taxon>Pyramimonadophyceae</taxon>
        <taxon>Pyramimonadales</taxon>
        <taxon>Pyramimonadaceae</taxon>
        <taxon>Cymbomonas</taxon>
    </lineage>
</organism>
<dbReference type="AlphaFoldDB" id="A0AAE0KZP9"/>
<evidence type="ECO:0000313" key="2">
    <source>
        <dbReference type="Proteomes" id="UP001190700"/>
    </source>
</evidence>
<dbReference type="Proteomes" id="UP001190700">
    <property type="component" value="Unassembled WGS sequence"/>
</dbReference>
<dbReference type="EMBL" id="LGRX02012951">
    <property type="protein sequence ID" value="KAK3266597.1"/>
    <property type="molecule type" value="Genomic_DNA"/>
</dbReference>
<gene>
    <name evidence="1" type="ORF">CYMTET_24788</name>
</gene>
<comment type="caution">
    <text evidence="1">The sequence shown here is derived from an EMBL/GenBank/DDBJ whole genome shotgun (WGS) entry which is preliminary data.</text>
</comment>
<evidence type="ECO:0000313" key="1">
    <source>
        <dbReference type="EMBL" id="KAK3266597.1"/>
    </source>
</evidence>
<name>A0AAE0KZP9_9CHLO</name>
<proteinExistence type="predicted"/>
<keyword evidence="2" id="KW-1185">Reference proteome</keyword>
<reference evidence="1 2" key="1">
    <citation type="journal article" date="2015" name="Genome Biol. Evol.">
        <title>Comparative Genomics of a Bacterivorous Green Alga Reveals Evolutionary Causalities and Consequences of Phago-Mixotrophic Mode of Nutrition.</title>
        <authorList>
            <person name="Burns J.A."/>
            <person name="Paasch A."/>
            <person name="Narechania A."/>
            <person name="Kim E."/>
        </authorList>
    </citation>
    <scope>NUCLEOTIDE SEQUENCE [LARGE SCALE GENOMIC DNA]</scope>
    <source>
        <strain evidence="1 2">PLY_AMNH</strain>
    </source>
</reference>
<protein>
    <submittedName>
        <fullName evidence="1">Uncharacterized protein</fullName>
    </submittedName>
</protein>
<accession>A0AAE0KZP9</accession>
<sequence>MSAALRLIGYNLPGADHSAWLLLGKQVDSAVVRMDVGRALEASTAGKAMPPPAVAPGIAERGLLGPLQSSNGYLPLDDAAQNAHEDTTELPLQIRLLC</sequence>